<keyword evidence="6 9" id="KW-0949">S-adenosyl-L-methionine</keyword>
<comment type="subcellular location">
    <subcellularLocation>
        <location evidence="1 9">Nucleus</location>
        <location evidence="1 9">Nucleolus</location>
    </subcellularLocation>
</comment>
<keyword evidence="4 9" id="KW-0489">Methyltransferase</keyword>
<name>A0A448YNL5_BRENA</name>
<dbReference type="PANTHER" id="PTHR12787:SF0">
    <property type="entry name" value="RIBOSOMAL RNA-PROCESSING PROTEIN 8"/>
    <property type="match status" value="1"/>
</dbReference>
<comment type="similarity">
    <text evidence="2 9">Belongs to the methyltransferase superfamily. RRP8 family.</text>
</comment>
<evidence type="ECO:0000256" key="10">
    <source>
        <dbReference type="SAM" id="MobiDB-lite"/>
    </source>
</evidence>
<keyword evidence="12" id="KW-1185">Reference proteome</keyword>
<dbReference type="STRING" id="13370.A0A448YNL5"/>
<dbReference type="OrthoDB" id="10258825at2759"/>
<feature type="compositionally biased region" description="Acidic residues" evidence="10">
    <location>
        <begin position="58"/>
        <end position="68"/>
    </location>
</feature>
<evidence type="ECO:0000256" key="2">
    <source>
        <dbReference type="ARBA" id="ARBA00006301"/>
    </source>
</evidence>
<dbReference type="Proteomes" id="UP000290900">
    <property type="component" value="Unassembled WGS sequence"/>
</dbReference>
<sequence>MALFEVEGWNLEGKRVAHGISLSETRKKKRKERKDKRKLERREKYEQALASGDKHEETIEEMIEEEDGAAVTNKRKRPADSDDKETQETKKSKKEVESATSIETAISAPPKMATENLTPLQKKMLNKLSGSRFRWINEQLYTTDSEKALEMMKKQPELFDEYHKGFQSQVEAWPENPVDLYIKQLIFKGVNRAINSPGGLPGLEIRGKKTVVVADMGCGEAKLAEEVNKFMEFYQKDSKKALKVFKKKYGGNGDISSKNKKLYFDIHSFDLKKVNDRITVADIKHVPMEDQSCSVVIFCLALMGTNFLDFIKEAERILIPRGELWIAEIQSRLADEKGEEFSSILSKMGFKHKETDNSNRMFTRFEFFKPVRDGENELEEVEEMRKERKEGEWLLKPCIYKRR</sequence>
<reference evidence="11 12" key="1">
    <citation type="submission" date="2018-12" db="EMBL/GenBank/DDBJ databases">
        <authorList>
            <person name="Tiukova I."/>
            <person name="Dainat J."/>
        </authorList>
    </citation>
    <scope>NUCLEOTIDE SEQUENCE [LARGE SCALE GENOMIC DNA]</scope>
</reference>
<evidence type="ECO:0000256" key="9">
    <source>
        <dbReference type="RuleBase" id="RU365074"/>
    </source>
</evidence>
<dbReference type="AlphaFoldDB" id="A0A448YNL5"/>
<keyword evidence="7 9" id="KW-0539">Nucleus</keyword>
<proteinExistence type="inferred from homology"/>
<evidence type="ECO:0000256" key="1">
    <source>
        <dbReference type="ARBA" id="ARBA00004604"/>
    </source>
</evidence>
<evidence type="ECO:0000256" key="8">
    <source>
        <dbReference type="ARBA" id="ARBA00076672"/>
    </source>
</evidence>
<feature type="compositionally biased region" description="Basic and acidic residues" evidence="10">
    <location>
        <begin position="37"/>
        <end position="57"/>
    </location>
</feature>
<dbReference type="GO" id="GO:0016433">
    <property type="term" value="F:rRNA (adenine) methyltransferase activity"/>
    <property type="evidence" value="ECO:0007669"/>
    <property type="project" value="UniProtKB-ARBA"/>
</dbReference>
<comment type="function">
    <text evidence="9">S-adenosyl-L-methionine-dependent methyltransferase that specifically methylates the N(1) position of adenine in helix 25.1 in 25S rRNA. Required both for ribosomal 40S and 60S subunits biogenesis. Required for efficient pre-rRNA cleavage at site A2.</text>
</comment>
<keyword evidence="5 9" id="KW-0808">Transferase</keyword>
<dbReference type="EC" id="2.1.1.-" evidence="9"/>
<dbReference type="PANTHER" id="PTHR12787">
    <property type="entry name" value="RIBOSOMAL RNA-PROCESSING PROTEIN 8"/>
    <property type="match status" value="1"/>
</dbReference>
<dbReference type="SUPFAM" id="SSF53335">
    <property type="entry name" value="S-adenosyl-L-methionine-dependent methyltransferases"/>
    <property type="match status" value="1"/>
</dbReference>
<dbReference type="InterPro" id="IPR042036">
    <property type="entry name" value="RRP8_N"/>
</dbReference>
<keyword evidence="3 9" id="KW-0698">rRNA processing</keyword>
<protein>
    <recommendedName>
        <fullName evidence="8 9">Ribosomal RNA-processing protein 8</fullName>
        <ecNumber evidence="9">2.1.1.-</ecNumber>
    </recommendedName>
</protein>
<evidence type="ECO:0000256" key="5">
    <source>
        <dbReference type="ARBA" id="ARBA00022679"/>
    </source>
</evidence>
<dbReference type="FunFam" id="1.10.10.2150:FF:000001">
    <property type="entry name" value="Ribosomal RNA-processing protein 8"/>
    <property type="match status" value="1"/>
</dbReference>
<dbReference type="Gene3D" id="1.10.10.2150">
    <property type="entry name" value="Ribosomal RNA-processing protein 8, N-terminal domain"/>
    <property type="match status" value="1"/>
</dbReference>
<evidence type="ECO:0000256" key="4">
    <source>
        <dbReference type="ARBA" id="ARBA00022603"/>
    </source>
</evidence>
<dbReference type="InterPro" id="IPR007823">
    <property type="entry name" value="RRP8"/>
</dbReference>
<evidence type="ECO:0000256" key="6">
    <source>
        <dbReference type="ARBA" id="ARBA00022691"/>
    </source>
</evidence>
<gene>
    <name evidence="11" type="ORF">BRENAR_LOCUS3184</name>
</gene>
<dbReference type="GO" id="GO:0042273">
    <property type="term" value="P:ribosomal large subunit biogenesis"/>
    <property type="evidence" value="ECO:0007669"/>
    <property type="project" value="TreeGrafter"/>
</dbReference>
<dbReference type="GO" id="GO:0005730">
    <property type="term" value="C:nucleolus"/>
    <property type="evidence" value="ECO:0007669"/>
    <property type="project" value="UniProtKB-SubCell"/>
</dbReference>
<accession>A0A448YNL5</accession>
<dbReference type="EMBL" id="CAACVR010000023">
    <property type="protein sequence ID" value="VEU22453.1"/>
    <property type="molecule type" value="Genomic_DNA"/>
</dbReference>
<evidence type="ECO:0000256" key="7">
    <source>
        <dbReference type="ARBA" id="ARBA00023242"/>
    </source>
</evidence>
<dbReference type="InterPro" id="IPR029063">
    <property type="entry name" value="SAM-dependent_MTases_sf"/>
</dbReference>
<feature type="compositionally biased region" description="Basic residues" evidence="10">
    <location>
        <begin position="26"/>
        <end position="36"/>
    </location>
</feature>
<evidence type="ECO:0000313" key="11">
    <source>
        <dbReference type="EMBL" id="VEU22453.1"/>
    </source>
</evidence>
<dbReference type="Pfam" id="PF05148">
    <property type="entry name" value="Methyltransf_8"/>
    <property type="match status" value="2"/>
</dbReference>
<evidence type="ECO:0000313" key="12">
    <source>
        <dbReference type="Proteomes" id="UP000290900"/>
    </source>
</evidence>
<feature type="compositionally biased region" description="Basic and acidic residues" evidence="10">
    <location>
        <begin position="78"/>
        <end position="97"/>
    </location>
</feature>
<feature type="region of interest" description="Disordered" evidence="10">
    <location>
        <begin position="16"/>
        <end position="103"/>
    </location>
</feature>
<dbReference type="InParanoid" id="A0A448YNL5"/>
<evidence type="ECO:0000256" key="3">
    <source>
        <dbReference type="ARBA" id="ARBA00022552"/>
    </source>
</evidence>
<dbReference type="Gene3D" id="3.40.50.150">
    <property type="entry name" value="Vaccinia Virus protein VP39"/>
    <property type="match status" value="1"/>
</dbReference>
<dbReference type="FunCoup" id="A0A448YNL5">
    <property type="interactions" value="321"/>
</dbReference>
<organism evidence="11 12">
    <name type="scientific">Brettanomyces naardenensis</name>
    <name type="common">Yeast</name>
    <dbReference type="NCBI Taxonomy" id="13370"/>
    <lineage>
        <taxon>Eukaryota</taxon>
        <taxon>Fungi</taxon>
        <taxon>Dikarya</taxon>
        <taxon>Ascomycota</taxon>
        <taxon>Saccharomycotina</taxon>
        <taxon>Pichiomycetes</taxon>
        <taxon>Pichiales</taxon>
        <taxon>Pichiaceae</taxon>
        <taxon>Brettanomyces</taxon>
    </lineage>
</organism>